<evidence type="ECO:0000313" key="1">
    <source>
        <dbReference type="EMBL" id="MDH6504800.1"/>
    </source>
</evidence>
<protein>
    <submittedName>
        <fullName evidence="1">Uncharacterized protein</fullName>
    </submittedName>
</protein>
<proteinExistence type="predicted"/>
<accession>A0AA43MAS7</accession>
<dbReference type="AlphaFoldDB" id="A0AA43MAS7"/>
<sequence>MKKQIWLIDGGFVMEPFLGGKLLGELGNDYELPADVEVVSYTQKQFDEMCDEFYKENGHYPDQ</sequence>
<comment type="caution">
    <text evidence="1">The sequence shown here is derived from an EMBL/GenBank/DDBJ whole genome shotgun (WGS) entry which is preliminary data.</text>
</comment>
<keyword evidence="2" id="KW-1185">Reference proteome</keyword>
<name>A0AA43MAS7_9BURK</name>
<dbReference type="EMBL" id="JARXYA010000015">
    <property type="protein sequence ID" value="MDH6504800.1"/>
    <property type="molecule type" value="Genomic_DNA"/>
</dbReference>
<organism evidence="1 2">
    <name type="scientific">Polynucleobacter sphagniphilus</name>
    <dbReference type="NCBI Taxonomy" id="1743169"/>
    <lineage>
        <taxon>Bacteria</taxon>
        <taxon>Pseudomonadati</taxon>
        <taxon>Pseudomonadota</taxon>
        <taxon>Betaproteobacteria</taxon>
        <taxon>Burkholderiales</taxon>
        <taxon>Burkholderiaceae</taxon>
        <taxon>Polynucleobacter</taxon>
    </lineage>
</organism>
<evidence type="ECO:0000313" key="2">
    <source>
        <dbReference type="Proteomes" id="UP001161160"/>
    </source>
</evidence>
<reference evidence="1" key="1">
    <citation type="submission" date="2023-04" db="EMBL/GenBank/DDBJ databases">
        <title>Genome Encyclopedia of Bacteria and Archaea VI: Functional Genomics of Type Strains.</title>
        <authorList>
            <person name="Whitman W."/>
        </authorList>
    </citation>
    <scope>NUCLEOTIDE SEQUENCE</scope>
    <source>
        <strain evidence="1">Enz.4-51</strain>
    </source>
</reference>
<gene>
    <name evidence="1" type="ORF">M2127_002129</name>
</gene>
<dbReference type="Proteomes" id="UP001161160">
    <property type="component" value="Unassembled WGS sequence"/>
</dbReference>
<dbReference type="RefSeq" id="WP_280757038.1">
    <property type="nucleotide sequence ID" value="NZ_JARXXW010000007.1"/>
</dbReference>